<dbReference type="Pfam" id="PF04149">
    <property type="entry name" value="DUF397"/>
    <property type="match status" value="1"/>
</dbReference>
<organism evidence="2 3">
    <name type="scientific">Streptomyces chrestomyceticus</name>
    <dbReference type="NCBI Taxonomy" id="68185"/>
    <lineage>
        <taxon>Bacteria</taxon>
        <taxon>Bacillati</taxon>
        <taxon>Actinomycetota</taxon>
        <taxon>Actinomycetes</taxon>
        <taxon>Kitasatosporales</taxon>
        <taxon>Streptomycetaceae</taxon>
        <taxon>Streptomyces</taxon>
    </lineage>
</organism>
<dbReference type="RefSeq" id="WP_331788202.1">
    <property type="nucleotide sequence ID" value="NZ_JAVFKM010000013.1"/>
</dbReference>
<accession>A0ABU7WYA6</accession>
<comment type="caution">
    <text evidence="2">The sequence shown here is derived from an EMBL/GenBank/DDBJ whole genome shotgun (WGS) entry which is preliminary data.</text>
</comment>
<feature type="domain" description="DUF397" evidence="1">
    <location>
        <begin position="5"/>
        <end position="52"/>
    </location>
</feature>
<evidence type="ECO:0000313" key="3">
    <source>
        <dbReference type="Proteomes" id="UP001348265"/>
    </source>
</evidence>
<reference evidence="2 3" key="1">
    <citation type="submission" date="2023-08" db="EMBL/GenBank/DDBJ databases">
        <authorList>
            <person name="Sharma P."/>
            <person name="Verma V."/>
            <person name="Mohan M.K."/>
            <person name="Dubey A.K."/>
        </authorList>
    </citation>
    <scope>NUCLEOTIDE SEQUENCE [LARGE SCALE GENOMIC DNA]</scope>
    <source>
        <strain evidence="2 3">ADP4</strain>
    </source>
</reference>
<gene>
    <name evidence="2" type="ORF">RB636_25280</name>
</gene>
<protein>
    <submittedName>
        <fullName evidence="2">DUF397 domain-containing protein</fullName>
    </submittedName>
</protein>
<dbReference type="Proteomes" id="UP001348265">
    <property type="component" value="Unassembled WGS sequence"/>
</dbReference>
<dbReference type="InterPro" id="IPR007278">
    <property type="entry name" value="DUF397"/>
</dbReference>
<evidence type="ECO:0000259" key="1">
    <source>
        <dbReference type="Pfam" id="PF04149"/>
    </source>
</evidence>
<name>A0ABU7WYA6_9ACTN</name>
<proteinExistence type="predicted"/>
<sequence>MHDYQWQKSSYSNAAVNCVNIAAAPDGTVRLRESDDPDVILAATRGELAALMVVLKGSGADGRP</sequence>
<keyword evidence="3" id="KW-1185">Reference proteome</keyword>
<dbReference type="EMBL" id="JAVFKM010000013">
    <property type="protein sequence ID" value="MEF3116490.1"/>
    <property type="molecule type" value="Genomic_DNA"/>
</dbReference>
<evidence type="ECO:0000313" key="2">
    <source>
        <dbReference type="EMBL" id="MEF3116490.1"/>
    </source>
</evidence>